<protein>
    <submittedName>
        <fullName evidence="3">8175_t:CDS:1</fullName>
    </submittedName>
</protein>
<comment type="caution">
    <text evidence="3">The sequence shown here is derived from an EMBL/GenBank/DDBJ whole genome shotgun (WGS) entry which is preliminary data.</text>
</comment>
<evidence type="ECO:0000313" key="4">
    <source>
        <dbReference type="Proteomes" id="UP000789831"/>
    </source>
</evidence>
<dbReference type="AlphaFoldDB" id="A0A9N9C8S1"/>
<dbReference type="EMBL" id="CAJVPL010001980">
    <property type="protein sequence ID" value="CAG8594720.1"/>
    <property type="molecule type" value="Genomic_DNA"/>
</dbReference>
<feature type="compositionally biased region" description="Polar residues" evidence="1">
    <location>
        <begin position="115"/>
        <end position="124"/>
    </location>
</feature>
<name>A0A9N9C8S1_9GLOM</name>
<dbReference type="SMART" id="SM00535">
    <property type="entry name" value="RIBOc"/>
    <property type="match status" value="1"/>
</dbReference>
<evidence type="ECO:0000313" key="3">
    <source>
        <dbReference type="EMBL" id="CAG8594720.1"/>
    </source>
</evidence>
<dbReference type="InterPro" id="IPR000999">
    <property type="entry name" value="RNase_III_dom"/>
</dbReference>
<dbReference type="InterPro" id="IPR036389">
    <property type="entry name" value="RNase_III_sf"/>
</dbReference>
<feature type="non-terminal residue" evidence="3">
    <location>
        <position position="328"/>
    </location>
</feature>
<dbReference type="SUPFAM" id="SSF69065">
    <property type="entry name" value="RNase III domain-like"/>
    <property type="match status" value="1"/>
</dbReference>
<organism evidence="3 4">
    <name type="scientific">Ambispora gerdemannii</name>
    <dbReference type="NCBI Taxonomy" id="144530"/>
    <lineage>
        <taxon>Eukaryota</taxon>
        <taxon>Fungi</taxon>
        <taxon>Fungi incertae sedis</taxon>
        <taxon>Mucoromycota</taxon>
        <taxon>Glomeromycotina</taxon>
        <taxon>Glomeromycetes</taxon>
        <taxon>Archaeosporales</taxon>
        <taxon>Ambisporaceae</taxon>
        <taxon>Ambispora</taxon>
    </lineage>
</organism>
<feature type="region of interest" description="Disordered" evidence="1">
    <location>
        <begin position="302"/>
        <end position="328"/>
    </location>
</feature>
<sequence>MAYPNFIQPQTPRLRDIIKRELLRPLHILYMHLRFRRLSRHIVEPVQYLPLFRVYYSLRMPAKDSERSLLKLQKILRAAKNDTSSPSFSNIVTNSSTATPYANTNLSTSSFTNTIASSPTNNNGSAAKSTRKETSTSTSETKSHPTPIPSTPDAWMRNPGLFKLPVIHNKELLERALTFKRKEMNVEDVQNSFRQLAFLGDSLIYSEFVLILQEIFPHIQLRHIAILRARLATREQLARFSEKCGLSKMVKSSPASDPIDVQGECMEAYIGALFLDRGPDGPAEVRKLLRTFVRWFVDENEEKLKSSQEKSIQEWDQSKKPQEKSRDQ</sequence>
<gene>
    <name evidence="3" type="ORF">AGERDE_LOCUS8789</name>
</gene>
<dbReference type="PROSITE" id="PS50142">
    <property type="entry name" value="RNASE_3_2"/>
    <property type="match status" value="1"/>
</dbReference>
<dbReference type="GO" id="GO:0006396">
    <property type="term" value="P:RNA processing"/>
    <property type="evidence" value="ECO:0007669"/>
    <property type="project" value="InterPro"/>
</dbReference>
<feature type="domain" description="RNase III" evidence="2">
    <location>
        <begin position="167"/>
        <end position="278"/>
    </location>
</feature>
<dbReference type="Proteomes" id="UP000789831">
    <property type="component" value="Unassembled WGS sequence"/>
</dbReference>
<proteinExistence type="predicted"/>
<accession>A0A9N9C8S1</accession>
<feature type="region of interest" description="Disordered" evidence="1">
    <location>
        <begin position="112"/>
        <end position="154"/>
    </location>
</feature>
<dbReference type="GO" id="GO:0004525">
    <property type="term" value="F:ribonuclease III activity"/>
    <property type="evidence" value="ECO:0007669"/>
    <property type="project" value="InterPro"/>
</dbReference>
<dbReference type="OrthoDB" id="2448703at2759"/>
<evidence type="ECO:0000256" key="1">
    <source>
        <dbReference type="SAM" id="MobiDB-lite"/>
    </source>
</evidence>
<keyword evidence="4" id="KW-1185">Reference proteome</keyword>
<dbReference type="Gene3D" id="1.10.1520.10">
    <property type="entry name" value="Ribonuclease III domain"/>
    <property type="match status" value="1"/>
</dbReference>
<evidence type="ECO:0000259" key="2">
    <source>
        <dbReference type="PROSITE" id="PS50142"/>
    </source>
</evidence>
<reference evidence="3" key="1">
    <citation type="submission" date="2021-06" db="EMBL/GenBank/DDBJ databases">
        <authorList>
            <person name="Kallberg Y."/>
            <person name="Tangrot J."/>
            <person name="Rosling A."/>
        </authorList>
    </citation>
    <scope>NUCLEOTIDE SEQUENCE</scope>
    <source>
        <strain evidence="3">MT106</strain>
    </source>
</reference>
<dbReference type="CDD" id="cd00593">
    <property type="entry name" value="RIBOc"/>
    <property type="match status" value="1"/>
</dbReference>
<dbReference type="Pfam" id="PF00636">
    <property type="entry name" value="Ribonuclease_3"/>
    <property type="match status" value="1"/>
</dbReference>